<gene>
    <name evidence="1" type="ORF">BECKLPF1236B_GA0070989_10922</name>
</gene>
<sequence>MDARSDPPYGLIHPGQDHTISPQAFFTKRIECRTCAFRARIKILQQLLFIVINDTIGVDRNIQQLYIIPVDYPIGQNLLALRARTIAGWSLNLAPVFPGLFSDT</sequence>
<dbReference type="EMBL" id="CAADFK010000092">
    <property type="protein sequence ID" value="VFK16253.1"/>
    <property type="molecule type" value="Genomic_DNA"/>
</dbReference>
<protein>
    <submittedName>
        <fullName evidence="1">Uncharacterized protein</fullName>
    </submittedName>
</protein>
<name>A0A450WGS2_9GAMM</name>
<accession>A0A450WGS2</accession>
<dbReference type="AlphaFoldDB" id="A0A450WGS2"/>
<organism evidence="1">
    <name type="scientific">Candidatus Kentrum sp. LPFa</name>
    <dbReference type="NCBI Taxonomy" id="2126335"/>
    <lineage>
        <taxon>Bacteria</taxon>
        <taxon>Pseudomonadati</taxon>
        <taxon>Pseudomonadota</taxon>
        <taxon>Gammaproteobacteria</taxon>
        <taxon>Candidatus Kentrum</taxon>
    </lineage>
</organism>
<reference evidence="1" key="1">
    <citation type="submission" date="2019-02" db="EMBL/GenBank/DDBJ databases">
        <authorList>
            <person name="Gruber-Vodicka R. H."/>
            <person name="Seah K. B. B."/>
        </authorList>
    </citation>
    <scope>NUCLEOTIDE SEQUENCE</scope>
    <source>
        <strain evidence="1">BECK_S313</strain>
    </source>
</reference>
<evidence type="ECO:0000313" key="1">
    <source>
        <dbReference type="EMBL" id="VFK16253.1"/>
    </source>
</evidence>
<proteinExistence type="predicted"/>